<proteinExistence type="predicted"/>
<reference evidence="2" key="1">
    <citation type="submission" date="2016-12" db="EMBL/GenBank/DDBJ databases">
        <authorList>
            <person name="Varghese N."/>
            <person name="Submissions S."/>
        </authorList>
    </citation>
    <scope>NUCLEOTIDE SEQUENCE [LARGE SCALE GENOMIC DNA]</scope>
    <source>
        <strain evidence="2">DSM 11032</strain>
    </source>
</reference>
<accession>A0A1M7T166</accession>
<dbReference type="EMBL" id="FRDF01000017">
    <property type="protein sequence ID" value="SHN64377.1"/>
    <property type="molecule type" value="Genomic_DNA"/>
</dbReference>
<name>A0A1M7T166_9SPHN</name>
<evidence type="ECO:0000313" key="2">
    <source>
        <dbReference type="Proteomes" id="UP000184391"/>
    </source>
</evidence>
<dbReference type="STRING" id="198312.SAMN02745193_02733"/>
<protein>
    <submittedName>
        <fullName evidence="1">Uncharacterized protein</fullName>
    </submittedName>
</protein>
<dbReference type="AlphaFoldDB" id="A0A1M7T166"/>
<dbReference type="OrthoDB" id="8480631at2"/>
<dbReference type="Proteomes" id="UP000184391">
    <property type="component" value="Unassembled WGS sequence"/>
</dbReference>
<gene>
    <name evidence="1" type="ORF">SAMN02745193_02733</name>
</gene>
<keyword evidence="2" id="KW-1185">Reference proteome</keyword>
<organism evidence="1 2">
    <name type="scientific">Erythrobacter sanguineus</name>
    <dbReference type="NCBI Taxonomy" id="198312"/>
    <lineage>
        <taxon>Bacteria</taxon>
        <taxon>Pseudomonadati</taxon>
        <taxon>Pseudomonadota</taxon>
        <taxon>Alphaproteobacteria</taxon>
        <taxon>Sphingomonadales</taxon>
        <taxon>Erythrobacteraceae</taxon>
        <taxon>Erythrobacter/Porphyrobacter group</taxon>
        <taxon>Erythrobacter</taxon>
    </lineage>
</organism>
<sequence length="148" mass="17041">MAKAGRMQTKIATPRHWRIRFLDHLAETSNVRTSAAHAGVSVNRVCRTRRDEPEFARQWSAALAEGYVHLEMEILRRFREGDVKTADSERYDFANAVRLLATHRDTAAGAKARTRDVSSTEVRASIDRKIEEIRRRVSRDQAKERQLP</sequence>
<dbReference type="RefSeq" id="WP_072675572.1">
    <property type="nucleotide sequence ID" value="NZ_FRDF01000017.1"/>
</dbReference>
<evidence type="ECO:0000313" key="1">
    <source>
        <dbReference type="EMBL" id="SHN64377.1"/>
    </source>
</evidence>